<evidence type="ECO:0000313" key="4">
    <source>
        <dbReference type="Proteomes" id="UP000577386"/>
    </source>
</evidence>
<accession>A0A7W3NJI7</accession>
<evidence type="ECO:0000256" key="1">
    <source>
        <dbReference type="SAM" id="Phobius"/>
    </source>
</evidence>
<feature type="transmembrane region" description="Helical" evidence="1">
    <location>
        <begin position="51"/>
        <end position="72"/>
    </location>
</feature>
<feature type="transmembrane region" description="Helical" evidence="1">
    <location>
        <begin position="84"/>
        <end position="106"/>
    </location>
</feature>
<dbReference type="InterPro" id="IPR025565">
    <property type="entry name" value="DUF4328"/>
</dbReference>
<evidence type="ECO:0000259" key="2">
    <source>
        <dbReference type="Pfam" id="PF14219"/>
    </source>
</evidence>
<dbReference type="GeneID" id="93979322"/>
<feature type="transmembrane region" description="Helical" evidence="1">
    <location>
        <begin position="161"/>
        <end position="181"/>
    </location>
</feature>
<dbReference type="RefSeq" id="WP_182774803.1">
    <property type="nucleotide sequence ID" value="NZ_BAAAHW010000002.1"/>
</dbReference>
<keyword evidence="1" id="KW-0812">Transmembrane</keyword>
<keyword evidence="1" id="KW-0472">Membrane</keyword>
<keyword evidence="4" id="KW-1185">Reference proteome</keyword>
<gene>
    <name evidence="3" type="ORF">HDA42_000786</name>
</gene>
<comment type="caution">
    <text evidence="3">The sequence shown here is derived from an EMBL/GenBank/DDBJ whole genome shotgun (WGS) entry which is preliminary data.</text>
</comment>
<keyword evidence="1" id="KW-1133">Transmembrane helix</keyword>
<protein>
    <recommendedName>
        <fullName evidence="2">DUF4328 domain-containing protein</fullName>
    </recommendedName>
</protein>
<dbReference type="Proteomes" id="UP000577386">
    <property type="component" value="Unassembled WGS sequence"/>
</dbReference>
<sequence length="208" mass="21415">MTAPAPTPVPRAPWAAARCAQFAVVAAVAVELTRAVHVGPRARQVLPAGSWVTTLYLWGTVLTTAVFLVWFARCRRTAVLLSPGVVRGSAAWGVLAWLIPVVGLWAPRPLVQDVLRASTPGARDAAPARSDTLVDLWWAAWVAHALFTVVCNGYGAPGSPALTVAADVLYGAAAVLAVAVIQRITARQAAGIAAGAVAPAPAGPPQPS</sequence>
<dbReference type="AlphaFoldDB" id="A0A7W3NJI7"/>
<dbReference type="Pfam" id="PF14219">
    <property type="entry name" value="DUF4328"/>
    <property type="match status" value="1"/>
</dbReference>
<organism evidence="3 4">
    <name type="scientific">Streptomyces murinus</name>
    <dbReference type="NCBI Taxonomy" id="33900"/>
    <lineage>
        <taxon>Bacteria</taxon>
        <taxon>Bacillati</taxon>
        <taxon>Actinomycetota</taxon>
        <taxon>Actinomycetes</taxon>
        <taxon>Kitasatosporales</taxon>
        <taxon>Streptomycetaceae</taxon>
        <taxon>Streptomyces</taxon>
    </lineage>
</organism>
<name>A0A7W3NJI7_STRMR</name>
<feature type="domain" description="DUF4328" evidence="2">
    <location>
        <begin position="56"/>
        <end position="186"/>
    </location>
</feature>
<proteinExistence type="predicted"/>
<evidence type="ECO:0000313" key="3">
    <source>
        <dbReference type="EMBL" id="MBA9051608.1"/>
    </source>
</evidence>
<reference evidence="3 4" key="1">
    <citation type="submission" date="2020-08" db="EMBL/GenBank/DDBJ databases">
        <title>Sequencing the genomes of 1000 actinobacteria strains.</title>
        <authorList>
            <person name="Klenk H.-P."/>
        </authorList>
    </citation>
    <scope>NUCLEOTIDE SEQUENCE [LARGE SCALE GENOMIC DNA]</scope>
    <source>
        <strain evidence="3 4">DSM 41827</strain>
    </source>
</reference>
<dbReference type="EMBL" id="JACJIJ010000002">
    <property type="protein sequence ID" value="MBA9051608.1"/>
    <property type="molecule type" value="Genomic_DNA"/>
</dbReference>